<name>A0A9D4ZDX2_ADICA</name>
<reference evidence="1" key="1">
    <citation type="submission" date="2021-01" db="EMBL/GenBank/DDBJ databases">
        <title>Adiantum capillus-veneris genome.</title>
        <authorList>
            <person name="Fang Y."/>
            <person name="Liao Q."/>
        </authorList>
    </citation>
    <scope>NUCLEOTIDE SEQUENCE</scope>
    <source>
        <strain evidence="1">H3</strain>
        <tissue evidence="1">Leaf</tissue>
    </source>
</reference>
<dbReference type="AlphaFoldDB" id="A0A9D4ZDX2"/>
<keyword evidence="2" id="KW-1185">Reference proteome</keyword>
<accession>A0A9D4ZDX2</accession>
<proteinExistence type="predicted"/>
<evidence type="ECO:0000313" key="2">
    <source>
        <dbReference type="Proteomes" id="UP000886520"/>
    </source>
</evidence>
<sequence>MLLKSMGGEDGVEAAPRIGAGGVAVVAAHVDDSRTSGANGGAAARCYLAGSRSCCPSCAHTERELMSSCEGEPALVI</sequence>
<protein>
    <submittedName>
        <fullName evidence="1">Uncharacterized protein</fullName>
    </submittedName>
</protein>
<dbReference type="Proteomes" id="UP000886520">
    <property type="component" value="Chromosome 15"/>
</dbReference>
<evidence type="ECO:0000313" key="1">
    <source>
        <dbReference type="EMBL" id="KAI5069041.1"/>
    </source>
</evidence>
<dbReference type="EMBL" id="JABFUD020000015">
    <property type="protein sequence ID" value="KAI5069041.1"/>
    <property type="molecule type" value="Genomic_DNA"/>
</dbReference>
<gene>
    <name evidence="1" type="ORF">GOP47_0015342</name>
</gene>
<comment type="caution">
    <text evidence="1">The sequence shown here is derived from an EMBL/GenBank/DDBJ whole genome shotgun (WGS) entry which is preliminary data.</text>
</comment>
<organism evidence="1 2">
    <name type="scientific">Adiantum capillus-veneris</name>
    <name type="common">Maidenhair fern</name>
    <dbReference type="NCBI Taxonomy" id="13818"/>
    <lineage>
        <taxon>Eukaryota</taxon>
        <taxon>Viridiplantae</taxon>
        <taxon>Streptophyta</taxon>
        <taxon>Embryophyta</taxon>
        <taxon>Tracheophyta</taxon>
        <taxon>Polypodiopsida</taxon>
        <taxon>Polypodiidae</taxon>
        <taxon>Polypodiales</taxon>
        <taxon>Pteridineae</taxon>
        <taxon>Pteridaceae</taxon>
        <taxon>Vittarioideae</taxon>
        <taxon>Adiantum</taxon>
    </lineage>
</organism>